<sequence>MRSIEYHRSEIEHMRRQIGRQQKEILELQRGGVPTASAEALLERMQAKVDSLVEERNRLE</sequence>
<comment type="caution">
    <text evidence="2">The sequence shown here is derived from an EMBL/GenBank/DDBJ whole genome shotgun (WGS) entry which is preliminary data.</text>
</comment>
<proteinExistence type="predicted"/>
<dbReference type="Proteomes" id="UP000886476">
    <property type="component" value="Unassembled WGS sequence"/>
</dbReference>
<feature type="coiled-coil region" evidence="1">
    <location>
        <begin position="11"/>
        <end position="55"/>
    </location>
</feature>
<evidence type="ECO:0000313" key="3">
    <source>
        <dbReference type="Proteomes" id="UP000886476"/>
    </source>
</evidence>
<dbReference type="EMBL" id="JABFDN010000001">
    <property type="protein sequence ID" value="NPU63718.1"/>
    <property type="molecule type" value="Genomic_DNA"/>
</dbReference>
<name>A0ABX2C7I5_9BRAD</name>
<gene>
    <name evidence="2" type="ORF">HL667_01765</name>
</gene>
<accession>A0ABX2C7I5</accession>
<evidence type="ECO:0000313" key="2">
    <source>
        <dbReference type="EMBL" id="NPU63718.1"/>
    </source>
</evidence>
<keyword evidence="1" id="KW-0175">Coiled coil</keyword>
<organism evidence="2 3">
    <name type="scientific">Bradyrhizobium aeschynomenes</name>
    <dbReference type="NCBI Taxonomy" id="2734909"/>
    <lineage>
        <taxon>Bacteria</taxon>
        <taxon>Pseudomonadati</taxon>
        <taxon>Pseudomonadota</taxon>
        <taxon>Alphaproteobacteria</taxon>
        <taxon>Hyphomicrobiales</taxon>
        <taxon>Nitrobacteraceae</taxon>
        <taxon>Bradyrhizobium</taxon>
    </lineage>
</organism>
<reference evidence="2" key="1">
    <citation type="submission" date="2020-05" db="EMBL/GenBank/DDBJ databases">
        <title>Nod-independent and nitrogen-fixing Bradyrhizobium aeschynomene sp. nov. isolated from nodules of Aeschynomene indica.</title>
        <authorList>
            <person name="Zhang Z."/>
        </authorList>
    </citation>
    <scope>NUCLEOTIDE SEQUENCE</scope>
    <source>
        <strain evidence="2">83012</strain>
    </source>
</reference>
<protein>
    <submittedName>
        <fullName evidence="2">Uncharacterized protein</fullName>
    </submittedName>
</protein>
<dbReference type="RefSeq" id="WP_172108411.1">
    <property type="nucleotide sequence ID" value="NZ_JABFDN010000001.1"/>
</dbReference>
<evidence type="ECO:0000256" key="1">
    <source>
        <dbReference type="SAM" id="Coils"/>
    </source>
</evidence>
<keyword evidence="3" id="KW-1185">Reference proteome</keyword>